<evidence type="ECO:0000256" key="1">
    <source>
        <dbReference type="SAM" id="MobiDB-lite"/>
    </source>
</evidence>
<organism evidence="2 3">
    <name type="scientific">Lamprobacter modestohalophilus</name>
    <dbReference type="NCBI Taxonomy" id="1064514"/>
    <lineage>
        <taxon>Bacteria</taxon>
        <taxon>Pseudomonadati</taxon>
        <taxon>Pseudomonadota</taxon>
        <taxon>Gammaproteobacteria</taxon>
        <taxon>Chromatiales</taxon>
        <taxon>Chromatiaceae</taxon>
        <taxon>Lamprobacter</taxon>
    </lineage>
</organism>
<dbReference type="AlphaFoldDB" id="A0A9X0WBX1"/>
<name>A0A9X0WBX1_9GAMM</name>
<feature type="compositionally biased region" description="Basic and acidic residues" evidence="1">
    <location>
        <begin position="1"/>
        <end position="11"/>
    </location>
</feature>
<feature type="compositionally biased region" description="Low complexity" evidence="1">
    <location>
        <begin position="37"/>
        <end position="86"/>
    </location>
</feature>
<sequence>MTDKTRTERRLLASIRQVKTGDETAHNGIPDSTAEQATVAAKPAARAKPKTATSKASPTSVPAAASASRPAKPAASKPRPSVPASRAKPRPTEPESTIRQDGYQSSRRVWPD</sequence>
<evidence type="ECO:0000313" key="3">
    <source>
        <dbReference type="Proteomes" id="UP001138768"/>
    </source>
</evidence>
<comment type="caution">
    <text evidence="2">The sequence shown here is derived from an EMBL/GenBank/DDBJ whole genome shotgun (WGS) entry which is preliminary data.</text>
</comment>
<feature type="compositionally biased region" description="Polar residues" evidence="1">
    <location>
        <begin position="99"/>
        <end position="112"/>
    </location>
</feature>
<protein>
    <submittedName>
        <fullName evidence="2">Uncharacterized protein</fullName>
    </submittedName>
</protein>
<proteinExistence type="predicted"/>
<dbReference type="RefSeq" id="WP_200247621.1">
    <property type="nucleotide sequence ID" value="NZ_NRRY01000042.1"/>
</dbReference>
<dbReference type="Proteomes" id="UP001138768">
    <property type="component" value="Unassembled WGS sequence"/>
</dbReference>
<feature type="region of interest" description="Disordered" evidence="1">
    <location>
        <begin position="1"/>
        <end position="112"/>
    </location>
</feature>
<keyword evidence="3" id="KW-1185">Reference proteome</keyword>
<gene>
    <name evidence="2" type="ORF">CKO42_19350</name>
</gene>
<accession>A0A9X0WBX1</accession>
<reference evidence="2 3" key="1">
    <citation type="journal article" date="2020" name="Microorganisms">
        <title>Osmotic Adaptation and Compatible Solute Biosynthesis of Phototrophic Bacteria as Revealed from Genome Analyses.</title>
        <authorList>
            <person name="Imhoff J.F."/>
            <person name="Rahn T."/>
            <person name="Kunzel S."/>
            <person name="Keller A."/>
            <person name="Neulinger S.C."/>
        </authorList>
    </citation>
    <scope>NUCLEOTIDE SEQUENCE [LARGE SCALE GENOMIC DNA]</scope>
    <source>
        <strain evidence="2 3">DSM 25653</strain>
    </source>
</reference>
<evidence type="ECO:0000313" key="2">
    <source>
        <dbReference type="EMBL" id="MBK1620546.1"/>
    </source>
</evidence>
<dbReference type="EMBL" id="NRRY01000042">
    <property type="protein sequence ID" value="MBK1620546.1"/>
    <property type="molecule type" value="Genomic_DNA"/>
</dbReference>